<dbReference type="PRINTS" id="PR00469">
    <property type="entry name" value="PNDRDTASEII"/>
</dbReference>
<dbReference type="PANTHER" id="PTHR43557:SF2">
    <property type="entry name" value="RIESKE DOMAIN-CONTAINING PROTEIN-RELATED"/>
    <property type="match status" value="1"/>
</dbReference>
<dbReference type="InterPro" id="IPR016156">
    <property type="entry name" value="FAD/NAD-linked_Rdtase_dimer_sf"/>
</dbReference>
<dbReference type="AlphaFoldDB" id="A0AAU7AZZ8"/>
<accession>A0AAU7AZZ8</accession>
<dbReference type="GO" id="GO:0016651">
    <property type="term" value="F:oxidoreductase activity, acting on NAD(P)H"/>
    <property type="evidence" value="ECO:0007669"/>
    <property type="project" value="TreeGrafter"/>
</dbReference>
<dbReference type="EMBL" id="CP114014">
    <property type="protein sequence ID" value="XAY07229.1"/>
    <property type="molecule type" value="Genomic_DNA"/>
</dbReference>
<dbReference type="Pfam" id="PF07992">
    <property type="entry name" value="Pyr_redox_2"/>
    <property type="match status" value="1"/>
</dbReference>
<proteinExistence type="predicted"/>
<dbReference type="EC" id="1.18.1.3" evidence="6"/>
<name>A0AAU7AZZ8_9ACTN</name>
<keyword evidence="2" id="KW-0285">Flavoprotein</keyword>
<evidence type="ECO:0000313" key="6">
    <source>
        <dbReference type="EMBL" id="XAY07229.1"/>
    </source>
</evidence>
<evidence type="ECO:0000256" key="3">
    <source>
        <dbReference type="ARBA" id="ARBA00022827"/>
    </source>
</evidence>
<evidence type="ECO:0000256" key="1">
    <source>
        <dbReference type="ARBA" id="ARBA00001974"/>
    </source>
</evidence>
<dbReference type="PANTHER" id="PTHR43557">
    <property type="entry name" value="APOPTOSIS-INDUCING FACTOR 1"/>
    <property type="match status" value="1"/>
</dbReference>
<dbReference type="InterPro" id="IPR036188">
    <property type="entry name" value="FAD/NAD-bd_sf"/>
</dbReference>
<dbReference type="InterPro" id="IPR023753">
    <property type="entry name" value="FAD/NAD-binding_dom"/>
</dbReference>
<dbReference type="SUPFAM" id="SSF55424">
    <property type="entry name" value="FAD/NAD-linked reductases, dimerisation (C-terminal) domain"/>
    <property type="match status" value="1"/>
</dbReference>
<dbReference type="PRINTS" id="PR00368">
    <property type="entry name" value="FADPNR"/>
</dbReference>
<dbReference type="GO" id="GO:0008860">
    <property type="term" value="F:ferredoxin-NAD+ reductase activity"/>
    <property type="evidence" value="ECO:0007669"/>
    <property type="project" value="UniProtKB-EC"/>
</dbReference>
<sequence>MAERTVDVLLIGGGVASANVAITLRENGFDGSILLVGRELDPPYHRPPVTKGFLQGKESKEDGYIALPDDVEVLTRTSVMSLDGAAKVAKLSTKDEVSFTHAVVATGAMVRRLPLDGANLDGLHYLRAPGNADALRADAEKATNVVMVGGSYIGCETAASLTAMGKSCTVLMMEEHPFDRHFGTTAAQQIRSVLEANGVTVRGGVDVEAFVGEGEAVEGVQLAGGEVVPADLVVVGVGAQPDVMLARKSGLPIGDLGGVSCGPGLAVTGFDGIYAAGDMCEYESTVHGRTLRVEHEEHAAAQGATVARAILGSTDPHTEVPYFFSDLADWLSLEYVGPAADWDSEVVDGSVEDGAYSVTYLDASKRVVACLSVGGHGDLDAARAQMASGEPVASA</sequence>
<dbReference type="InterPro" id="IPR050446">
    <property type="entry name" value="FAD-oxidoreductase/Apoptosis"/>
</dbReference>
<evidence type="ECO:0000259" key="5">
    <source>
        <dbReference type="Pfam" id="PF07992"/>
    </source>
</evidence>
<comment type="cofactor">
    <cofactor evidence="1">
        <name>FAD</name>
        <dbReference type="ChEBI" id="CHEBI:57692"/>
    </cofactor>
</comment>
<keyword evidence="3" id="KW-0274">FAD</keyword>
<dbReference type="Gene3D" id="3.50.50.60">
    <property type="entry name" value="FAD/NAD(P)-binding domain"/>
    <property type="match status" value="2"/>
</dbReference>
<feature type="domain" description="FAD/NAD(P)-binding" evidence="5">
    <location>
        <begin position="7"/>
        <end position="302"/>
    </location>
</feature>
<dbReference type="KEGG" id="parq:DSM112329_04110"/>
<gene>
    <name evidence="6" type="primary">ddmA1</name>
    <name evidence="6" type="ORF">DSM112329_04110</name>
</gene>
<dbReference type="RefSeq" id="WP_354698432.1">
    <property type="nucleotide sequence ID" value="NZ_CP114014.1"/>
</dbReference>
<keyword evidence="4 6" id="KW-0560">Oxidoreductase</keyword>
<evidence type="ECO:0000256" key="4">
    <source>
        <dbReference type="ARBA" id="ARBA00023002"/>
    </source>
</evidence>
<dbReference type="Gene3D" id="3.30.390.30">
    <property type="match status" value="1"/>
</dbReference>
<protein>
    <submittedName>
        <fullName evidence="6">Dicamba O-demethylase 1, ferredoxin reductase component</fullName>
        <ecNumber evidence="6">1.18.1.3</ecNumber>
    </submittedName>
</protein>
<dbReference type="GO" id="GO:0005737">
    <property type="term" value="C:cytoplasm"/>
    <property type="evidence" value="ECO:0007669"/>
    <property type="project" value="TreeGrafter"/>
</dbReference>
<organism evidence="6">
    <name type="scientific">Paraconexibacter sp. AEG42_29</name>
    <dbReference type="NCBI Taxonomy" id="2997339"/>
    <lineage>
        <taxon>Bacteria</taxon>
        <taxon>Bacillati</taxon>
        <taxon>Actinomycetota</taxon>
        <taxon>Thermoleophilia</taxon>
        <taxon>Solirubrobacterales</taxon>
        <taxon>Paraconexibacteraceae</taxon>
        <taxon>Paraconexibacter</taxon>
    </lineage>
</organism>
<dbReference type="SUPFAM" id="SSF51905">
    <property type="entry name" value="FAD/NAD(P)-binding domain"/>
    <property type="match status" value="1"/>
</dbReference>
<reference evidence="6" key="1">
    <citation type="submission" date="2022-12" db="EMBL/GenBank/DDBJ databases">
        <title>Paraconexibacter alkalitolerans sp. nov. and Baekduia alba sp. nov., isolated from soil and emended description of the genera Paraconexibacter (Chun et al., 2020) and Baekduia (An et al., 2020).</title>
        <authorList>
            <person name="Vieira S."/>
            <person name="Huber K.J."/>
            <person name="Geppert A."/>
            <person name="Wolf J."/>
            <person name="Neumann-Schaal M."/>
            <person name="Muesken M."/>
            <person name="Overmann J."/>
        </authorList>
    </citation>
    <scope>NUCLEOTIDE SEQUENCE</scope>
    <source>
        <strain evidence="6">AEG42_29</strain>
    </source>
</reference>
<evidence type="ECO:0000256" key="2">
    <source>
        <dbReference type="ARBA" id="ARBA00022630"/>
    </source>
</evidence>